<dbReference type="OrthoDB" id="5430053at2"/>
<dbReference type="GO" id="GO:0016020">
    <property type="term" value="C:membrane"/>
    <property type="evidence" value="ECO:0007669"/>
    <property type="project" value="UniProtKB-SubCell"/>
</dbReference>
<comment type="subcellular location">
    <subcellularLocation>
        <location evidence="1">Membrane</location>
        <topology evidence="1">Multi-pass membrane protein</topology>
    </subcellularLocation>
</comment>
<dbReference type="Proteomes" id="UP000253740">
    <property type="component" value="Unassembled WGS sequence"/>
</dbReference>
<evidence type="ECO:0000259" key="7">
    <source>
        <dbReference type="Pfam" id="PF00892"/>
    </source>
</evidence>
<feature type="transmembrane region" description="Helical" evidence="6">
    <location>
        <begin position="214"/>
        <end position="236"/>
    </location>
</feature>
<gene>
    <name evidence="8" type="ORF">MBSD_2291</name>
    <name evidence="9" type="ORF">MBSD_n1357</name>
</gene>
<evidence type="ECO:0000256" key="5">
    <source>
        <dbReference type="ARBA" id="ARBA00023136"/>
    </source>
</evidence>
<dbReference type="PANTHER" id="PTHR32322:SF2">
    <property type="entry name" value="EAMA DOMAIN-CONTAINING PROTEIN"/>
    <property type="match status" value="1"/>
</dbReference>
<dbReference type="PANTHER" id="PTHR32322">
    <property type="entry name" value="INNER MEMBRANE TRANSPORTER"/>
    <property type="match status" value="1"/>
</dbReference>
<evidence type="ECO:0000256" key="1">
    <source>
        <dbReference type="ARBA" id="ARBA00004141"/>
    </source>
</evidence>
<sequence length="292" mass="31229">MPRTDARRGALYALIALTLIWSYNWIVMKQALQYSGPFAFSALRYVFGTAVLFGLMLLRRESLAPPPLKPALAIGLTQTAGFQALVQLALVGGGAGRTALLAYTMPFWVVLLAWFALRERPSARQWFCLAAAAPGLICVLEPWRGLGGLRSTALALAGGLSWAVSVVLAKRLFARGTVEPLQLTAWQMLLGTLALVALALLIPERPIDWAPSYVAALAYNAVLPSGIAWALWLFIVQRLPTHVAGMTSLAVPITGVLLAWAILGERPDAAETAGIALIAAALLTLNLAPRRG</sequence>
<feature type="transmembrane region" description="Helical" evidence="6">
    <location>
        <begin position="98"/>
        <end position="117"/>
    </location>
</feature>
<reference evidence="8" key="1">
    <citation type="submission" date="2015-03" db="EMBL/GenBank/DDBJ databases">
        <title>Draft genome sequence of Mizugakiibacter sediminis skMP5.</title>
        <authorList>
            <person name="Watanabe T."/>
            <person name="Kojima H."/>
            <person name="Fukui M."/>
        </authorList>
    </citation>
    <scope>NUCLEOTIDE SEQUENCE</scope>
    <source>
        <strain evidence="8">SkMP5</strain>
    </source>
</reference>
<feature type="transmembrane region" description="Helical" evidence="6">
    <location>
        <begin position="181"/>
        <end position="202"/>
    </location>
</feature>
<feature type="domain" description="EamA" evidence="7">
    <location>
        <begin position="9"/>
        <end position="139"/>
    </location>
</feature>
<feature type="transmembrane region" description="Helical" evidence="6">
    <location>
        <begin position="149"/>
        <end position="169"/>
    </location>
</feature>
<evidence type="ECO:0000256" key="2">
    <source>
        <dbReference type="ARBA" id="ARBA00007362"/>
    </source>
</evidence>
<dbReference type="EMBL" id="DF970185">
    <property type="protein sequence ID" value="GAP66055.1"/>
    <property type="molecule type" value="Genomic_DNA"/>
</dbReference>
<evidence type="ECO:0000256" key="6">
    <source>
        <dbReference type="SAM" id="Phobius"/>
    </source>
</evidence>
<dbReference type="RefSeq" id="WP_082306539.1">
    <property type="nucleotide sequence ID" value="NZ_DF970185.1"/>
</dbReference>
<evidence type="ECO:0000313" key="10">
    <source>
        <dbReference type="Proteomes" id="UP000253740"/>
    </source>
</evidence>
<feature type="transmembrane region" description="Helical" evidence="6">
    <location>
        <begin position="9"/>
        <end position="26"/>
    </location>
</feature>
<organism evidence="9">
    <name type="scientific">Mizugakiibacter sediminis</name>
    <dbReference type="NCBI Taxonomy" id="1475481"/>
    <lineage>
        <taxon>Bacteria</taxon>
        <taxon>Pseudomonadati</taxon>
        <taxon>Pseudomonadota</taxon>
        <taxon>Gammaproteobacteria</taxon>
        <taxon>Lysobacterales</taxon>
        <taxon>Rhodanobacteraceae</taxon>
        <taxon>Mizugakiibacter</taxon>
    </lineage>
</organism>
<dbReference type="HOGENOM" id="CLU_033863_5_0_6"/>
<evidence type="ECO:0000313" key="8">
    <source>
        <dbReference type="EMBL" id="GAN45738.1"/>
    </source>
</evidence>
<proteinExistence type="inferred from homology"/>
<keyword evidence="5 6" id="KW-0472">Membrane</keyword>
<feature type="transmembrane region" description="Helical" evidence="6">
    <location>
        <begin position="269"/>
        <end position="288"/>
    </location>
</feature>
<evidence type="ECO:0000256" key="4">
    <source>
        <dbReference type="ARBA" id="ARBA00022989"/>
    </source>
</evidence>
<feature type="domain" description="EamA" evidence="7">
    <location>
        <begin position="153"/>
        <end position="286"/>
    </location>
</feature>
<dbReference type="InterPro" id="IPR050638">
    <property type="entry name" value="AA-Vitamin_Transporters"/>
</dbReference>
<comment type="similarity">
    <text evidence="2">Belongs to the EamA transporter family.</text>
</comment>
<evidence type="ECO:0000256" key="3">
    <source>
        <dbReference type="ARBA" id="ARBA00022692"/>
    </source>
</evidence>
<feature type="transmembrane region" description="Helical" evidence="6">
    <location>
        <begin position="38"/>
        <end position="58"/>
    </location>
</feature>
<dbReference type="STRING" id="1475481.GCA_000953855_01375"/>
<keyword evidence="3 6" id="KW-0812">Transmembrane</keyword>
<evidence type="ECO:0000313" key="9">
    <source>
        <dbReference type="EMBL" id="GAP66055.1"/>
    </source>
</evidence>
<reference evidence="9" key="2">
    <citation type="submission" date="2015-08" db="EMBL/GenBank/DDBJ databases">
        <title>Complete DNA Sequence of Pseudomonas syringae pv. actinidiae, the Causal Agent of Kiwifruit Canker Disease.</title>
        <authorList>
            <person name="Rikkerink E.H.A."/>
            <person name="Fineran P.C."/>
        </authorList>
    </citation>
    <scope>NUCLEOTIDE SEQUENCE</scope>
    <source>
        <strain evidence="9">SkMP5</strain>
    </source>
</reference>
<accession>A0A0K8QMC3</accession>
<name>A0A0K8QMC3_9GAMM</name>
<dbReference type="InterPro" id="IPR037185">
    <property type="entry name" value="EmrE-like"/>
</dbReference>
<feature type="transmembrane region" description="Helical" evidence="6">
    <location>
        <begin position="243"/>
        <end position="263"/>
    </location>
</feature>
<dbReference type="InterPro" id="IPR000620">
    <property type="entry name" value="EamA_dom"/>
</dbReference>
<feature type="transmembrane region" description="Helical" evidence="6">
    <location>
        <begin position="70"/>
        <end position="92"/>
    </location>
</feature>
<dbReference type="AlphaFoldDB" id="A0A0K8QMC3"/>
<dbReference type="Pfam" id="PF00892">
    <property type="entry name" value="EamA"/>
    <property type="match status" value="2"/>
</dbReference>
<keyword evidence="10" id="KW-1185">Reference proteome</keyword>
<dbReference type="SUPFAM" id="SSF103481">
    <property type="entry name" value="Multidrug resistance efflux transporter EmrE"/>
    <property type="match status" value="2"/>
</dbReference>
<keyword evidence="4 6" id="KW-1133">Transmembrane helix</keyword>
<dbReference type="EMBL" id="DF952383">
    <property type="protein sequence ID" value="GAN45738.1"/>
    <property type="molecule type" value="Genomic_DNA"/>
</dbReference>
<protein>
    <submittedName>
        <fullName evidence="9">Membrane protein</fullName>
    </submittedName>
    <submittedName>
        <fullName evidence="8">Permease</fullName>
    </submittedName>
</protein>